<proteinExistence type="predicted"/>
<evidence type="ECO:0000313" key="2">
    <source>
        <dbReference type="EMBL" id="EYE88556.1"/>
    </source>
</evidence>
<dbReference type="OrthoDB" id="1957699at2"/>
<keyword evidence="3" id="KW-1185">Reference proteome</keyword>
<name>A0A017RVG4_9CLOT</name>
<keyword evidence="1" id="KW-1133">Transmembrane helix</keyword>
<protein>
    <submittedName>
        <fullName evidence="2">Uncharacterized protein</fullName>
    </submittedName>
</protein>
<keyword evidence="1" id="KW-0812">Transmembrane</keyword>
<gene>
    <name evidence="2" type="ORF">Q428_07260</name>
</gene>
<feature type="transmembrane region" description="Helical" evidence="1">
    <location>
        <begin position="62"/>
        <end position="85"/>
    </location>
</feature>
<comment type="caution">
    <text evidence="2">The sequence shown here is derived from an EMBL/GenBank/DDBJ whole genome shotgun (WGS) entry which is preliminary data.</text>
</comment>
<dbReference type="EMBL" id="AZQP01000018">
    <property type="protein sequence ID" value="EYE88556.1"/>
    <property type="molecule type" value="Genomic_DNA"/>
</dbReference>
<dbReference type="AlphaFoldDB" id="A0A017RVG4"/>
<accession>A0A017RVG4</accession>
<evidence type="ECO:0000256" key="1">
    <source>
        <dbReference type="SAM" id="Phobius"/>
    </source>
</evidence>
<dbReference type="Proteomes" id="UP000019681">
    <property type="component" value="Unassembled WGS sequence"/>
</dbReference>
<feature type="transmembrane region" description="Helical" evidence="1">
    <location>
        <begin position="34"/>
        <end position="50"/>
    </location>
</feature>
<dbReference type="RefSeq" id="WP_035379486.1">
    <property type="nucleotide sequence ID" value="NZ_AZQP01000018.1"/>
</dbReference>
<sequence>MNRYVFSLLLIIVIFSFMTKLLNKHFKEKKYVKYIPGILALIFGVYNYYLSQQESTVAFMDLVRALLAMMSGVAAFTVFFIGFLYDYIIPKLKR</sequence>
<organism evidence="2 3">
    <name type="scientific">Fervidicella metallireducens AeB</name>
    <dbReference type="NCBI Taxonomy" id="1403537"/>
    <lineage>
        <taxon>Bacteria</taxon>
        <taxon>Bacillati</taxon>
        <taxon>Bacillota</taxon>
        <taxon>Clostridia</taxon>
        <taxon>Eubacteriales</taxon>
        <taxon>Clostridiaceae</taxon>
        <taxon>Fervidicella</taxon>
    </lineage>
</organism>
<keyword evidence="1" id="KW-0472">Membrane</keyword>
<feature type="transmembrane region" description="Helical" evidence="1">
    <location>
        <begin position="6"/>
        <end position="22"/>
    </location>
</feature>
<reference evidence="2 3" key="1">
    <citation type="journal article" date="2014" name="Genome Announc.">
        <title>Draft Genome Sequence of Fervidicella metallireducens Strain AeBT, an Iron-Reducing Thermoanaerobe from the Great Artesian Basin.</title>
        <authorList>
            <person name="Patel B.K."/>
        </authorList>
    </citation>
    <scope>NUCLEOTIDE SEQUENCE [LARGE SCALE GENOMIC DNA]</scope>
    <source>
        <strain evidence="2 3">AeB</strain>
    </source>
</reference>
<evidence type="ECO:0000313" key="3">
    <source>
        <dbReference type="Proteomes" id="UP000019681"/>
    </source>
</evidence>